<dbReference type="GO" id="GO:0003863">
    <property type="term" value="F:branched-chain 2-oxo acid dehydrogenase activity"/>
    <property type="evidence" value="ECO:0007669"/>
    <property type="project" value="UniProtKB-EC"/>
</dbReference>
<dbReference type="RefSeq" id="WP_228273738.1">
    <property type="nucleotide sequence ID" value="NZ_JACIGE010000008.1"/>
</dbReference>
<keyword evidence="3 6" id="KW-0560">Oxidoreductase</keyword>
<sequence length="674" mass="70974">MMSDASPMAADSANGVPAPFLSDASGKPRIGTDPASLFAFATLIRDTEKLILDLFSRGLVSGTTHTCLGQELCQMAVVRALDHPDDHVLSNHRNHGHFLSYSGDFHGLVAEIMGRRDGVCGGYGGSQHLAYRHFHSNGVQAGMTGIGVGLAAALKARDSRGIVVTVIGDGTLGEGLLYESMNLASVWQVPVLFVVEHNGIAQTTYTRDTLGGDIVARGAAFGLDTWRVSDREAGFIDAAAAVVAQVRERRRPGMLVIDTGRLGPHSKGDDLRDPGERAALAAADPLAALAACLPADEVAAIRASCAAYLQAVERRALASPAANFDPLPEHSFRPAQAGQVEIPEVADGNVRAALNSALHGLLAAAPETLLIGEDLHDPYGGAFKVSAGLSTKFPGRVISTPISEAGITGAGIGLAMAGRRPIVEIMFADFLSLCLDQLYNHAVKFPGMFPEATVPLVVRAPCGGRRGYGPTHSQSPENLFVSVPGLTVLYPSHRHRVGQLLADAVLRWSNPTLFLEHKLLYGEKCDTADYEILPAGDDDLGAALFPTLRRGSAAPDVTLLAYGGMLPVAERAAKILETQEELAVEIVAPALLAPLPRQTLLQALLDRPRILVVEEAHHHFGVSAEILALLAESAYSGALARLGTLPVPIASARSLESAQLPDEAAIVAAVIDLL</sequence>
<dbReference type="SMART" id="SM00861">
    <property type="entry name" value="Transket_pyr"/>
    <property type="match status" value="1"/>
</dbReference>
<dbReference type="Gene3D" id="3.40.50.920">
    <property type="match status" value="1"/>
</dbReference>
<dbReference type="PANTHER" id="PTHR43257:SF2">
    <property type="entry name" value="PYRUVATE DEHYDROGENASE E1 COMPONENT SUBUNIT BETA"/>
    <property type="match status" value="1"/>
</dbReference>
<dbReference type="SUPFAM" id="SSF52518">
    <property type="entry name" value="Thiamin diphosphate-binding fold (THDP-binding)"/>
    <property type="match status" value="2"/>
</dbReference>
<evidence type="ECO:0000313" key="7">
    <source>
        <dbReference type="Proteomes" id="UP000587070"/>
    </source>
</evidence>
<dbReference type="SUPFAM" id="SSF52922">
    <property type="entry name" value="TK C-terminal domain-like"/>
    <property type="match status" value="1"/>
</dbReference>
<dbReference type="InterPro" id="IPR009014">
    <property type="entry name" value="Transketo_C/PFOR_II"/>
</dbReference>
<dbReference type="Pfam" id="PF02779">
    <property type="entry name" value="Transket_pyr"/>
    <property type="match status" value="1"/>
</dbReference>
<evidence type="ECO:0000259" key="5">
    <source>
        <dbReference type="SMART" id="SM00861"/>
    </source>
</evidence>
<keyword evidence="7" id="KW-1185">Reference proteome</keyword>
<protein>
    <submittedName>
        <fullName evidence="6">2-oxoisovalerate dehydrogenase E1 component</fullName>
        <ecNumber evidence="6">1.2.4.4</ecNumber>
    </submittedName>
</protein>
<keyword evidence="4" id="KW-0786">Thiamine pyrophosphate</keyword>
<comment type="caution">
    <text evidence="6">The sequence shown here is derived from an EMBL/GenBank/DDBJ whole genome shotgun (WGS) entry which is preliminary data.</text>
</comment>
<dbReference type="InterPro" id="IPR029061">
    <property type="entry name" value="THDP-binding"/>
</dbReference>
<gene>
    <name evidence="6" type="ORF">GGD90_002248</name>
</gene>
<dbReference type="EMBL" id="JACIGE010000008">
    <property type="protein sequence ID" value="MBB4247862.1"/>
    <property type="molecule type" value="Genomic_DNA"/>
</dbReference>
<evidence type="ECO:0000313" key="6">
    <source>
        <dbReference type="EMBL" id="MBB4247862.1"/>
    </source>
</evidence>
<accession>A0A840GH95</accession>
<dbReference type="Pfam" id="PF02780">
    <property type="entry name" value="Transketolase_C"/>
    <property type="match status" value="1"/>
</dbReference>
<evidence type="ECO:0000256" key="2">
    <source>
        <dbReference type="ARBA" id="ARBA00003906"/>
    </source>
</evidence>
<name>A0A840GH95_RHOTE</name>
<evidence type="ECO:0000256" key="4">
    <source>
        <dbReference type="ARBA" id="ARBA00023052"/>
    </source>
</evidence>
<dbReference type="Pfam" id="PF00676">
    <property type="entry name" value="E1_dh"/>
    <property type="match status" value="1"/>
</dbReference>
<dbReference type="InterPro" id="IPR001017">
    <property type="entry name" value="DH_E1"/>
</dbReference>
<dbReference type="InterPro" id="IPR005475">
    <property type="entry name" value="Transketolase-like_Pyr-bd"/>
</dbReference>
<feature type="domain" description="Transketolase-like pyrimidine-binding" evidence="5">
    <location>
        <begin position="348"/>
        <end position="523"/>
    </location>
</feature>
<dbReference type="EC" id="1.2.4.4" evidence="6"/>
<evidence type="ECO:0000256" key="1">
    <source>
        <dbReference type="ARBA" id="ARBA00001964"/>
    </source>
</evidence>
<dbReference type="Proteomes" id="UP000587070">
    <property type="component" value="Unassembled WGS sequence"/>
</dbReference>
<proteinExistence type="predicted"/>
<comment type="function">
    <text evidence="2">E1 component of the 2-oxoglutarate dehydrogenase (OGDH) complex which catalyzes the decarboxylation of 2-oxoglutarate, the first step in the conversion of 2-oxoglutarate to succinyl-CoA and CO(2).</text>
</comment>
<comment type="cofactor">
    <cofactor evidence="1">
        <name>thiamine diphosphate</name>
        <dbReference type="ChEBI" id="CHEBI:58937"/>
    </cofactor>
</comment>
<reference evidence="6 7" key="1">
    <citation type="submission" date="2020-08" db="EMBL/GenBank/DDBJ databases">
        <title>Genome sequencing of Purple Non-Sulfur Bacteria from various extreme environments.</title>
        <authorList>
            <person name="Mayer M."/>
        </authorList>
    </citation>
    <scope>NUCLEOTIDE SEQUENCE [LARGE SCALE GENOMIC DNA]</scope>
    <source>
        <strain evidence="6 7">2761</strain>
    </source>
</reference>
<evidence type="ECO:0000256" key="3">
    <source>
        <dbReference type="ARBA" id="ARBA00023002"/>
    </source>
</evidence>
<dbReference type="InterPro" id="IPR033248">
    <property type="entry name" value="Transketolase_C"/>
</dbReference>
<dbReference type="Gene3D" id="3.40.50.970">
    <property type="match status" value="2"/>
</dbReference>
<dbReference type="PANTHER" id="PTHR43257">
    <property type="entry name" value="PYRUVATE DEHYDROGENASE E1 COMPONENT BETA SUBUNIT"/>
    <property type="match status" value="1"/>
</dbReference>
<dbReference type="AlphaFoldDB" id="A0A840GH95"/>
<organism evidence="6 7">
    <name type="scientific">Rhodocyclus tenuis</name>
    <name type="common">Rhodospirillum tenue</name>
    <dbReference type="NCBI Taxonomy" id="1066"/>
    <lineage>
        <taxon>Bacteria</taxon>
        <taxon>Pseudomonadati</taxon>
        <taxon>Pseudomonadota</taxon>
        <taxon>Betaproteobacteria</taxon>
        <taxon>Rhodocyclales</taxon>
        <taxon>Rhodocyclaceae</taxon>
        <taxon>Rhodocyclus</taxon>
    </lineage>
</organism>